<feature type="non-terminal residue" evidence="1">
    <location>
        <position position="1"/>
    </location>
</feature>
<reference evidence="1" key="1">
    <citation type="submission" date="2021-02" db="EMBL/GenBank/DDBJ databases">
        <authorList>
            <person name="Nowell W R."/>
        </authorList>
    </citation>
    <scope>NUCLEOTIDE SEQUENCE</scope>
</reference>
<dbReference type="EMBL" id="CAJNOU010012068">
    <property type="protein sequence ID" value="CAF1560255.1"/>
    <property type="molecule type" value="Genomic_DNA"/>
</dbReference>
<proteinExistence type="predicted"/>
<evidence type="ECO:0000313" key="1">
    <source>
        <dbReference type="EMBL" id="CAF1560255.1"/>
    </source>
</evidence>
<sequence length="50" mass="5721">KKRHLMLVTIQKHPPKPPPLQQVGPPPKFAFAQQFISVKIVYVGGERLFQ</sequence>
<gene>
    <name evidence="1" type="ORF">SEV965_LOCUS39117</name>
</gene>
<accession>A0A815XND2</accession>
<evidence type="ECO:0000313" key="2">
    <source>
        <dbReference type="Proteomes" id="UP000663889"/>
    </source>
</evidence>
<dbReference type="Proteomes" id="UP000663889">
    <property type="component" value="Unassembled WGS sequence"/>
</dbReference>
<comment type="caution">
    <text evidence="1">The sequence shown here is derived from an EMBL/GenBank/DDBJ whole genome shotgun (WGS) entry which is preliminary data.</text>
</comment>
<protein>
    <submittedName>
        <fullName evidence="1">Uncharacterized protein</fullName>
    </submittedName>
</protein>
<organism evidence="1 2">
    <name type="scientific">Rotaria sordida</name>
    <dbReference type="NCBI Taxonomy" id="392033"/>
    <lineage>
        <taxon>Eukaryota</taxon>
        <taxon>Metazoa</taxon>
        <taxon>Spiralia</taxon>
        <taxon>Gnathifera</taxon>
        <taxon>Rotifera</taxon>
        <taxon>Eurotatoria</taxon>
        <taxon>Bdelloidea</taxon>
        <taxon>Philodinida</taxon>
        <taxon>Philodinidae</taxon>
        <taxon>Rotaria</taxon>
    </lineage>
</organism>
<name>A0A815XND2_9BILA</name>
<dbReference type="AlphaFoldDB" id="A0A815XND2"/>